<protein>
    <recommendedName>
        <fullName evidence="5">Fibronectin type-III domain-containing protein</fullName>
    </recommendedName>
</protein>
<keyword evidence="2" id="KW-0732">Signal</keyword>
<dbReference type="Gene3D" id="2.60.40.10">
    <property type="entry name" value="Immunoglobulins"/>
    <property type="match status" value="1"/>
</dbReference>
<dbReference type="KEGG" id="aace:A0U92_03685"/>
<dbReference type="InterPro" id="IPR036116">
    <property type="entry name" value="FN3_sf"/>
</dbReference>
<dbReference type="PROSITE" id="PS50853">
    <property type="entry name" value="FN3"/>
    <property type="match status" value="1"/>
</dbReference>
<dbReference type="PANTHER" id="PTHR11069">
    <property type="entry name" value="GLUCOSYLCERAMIDASE"/>
    <property type="match status" value="1"/>
</dbReference>
<dbReference type="Proteomes" id="UP000188937">
    <property type="component" value="Chromosome"/>
</dbReference>
<keyword evidence="3 4" id="KW-0378">Hydrolase</keyword>
<dbReference type="GO" id="GO:0016020">
    <property type="term" value="C:membrane"/>
    <property type="evidence" value="ECO:0007669"/>
    <property type="project" value="GOC"/>
</dbReference>
<evidence type="ECO:0000313" key="6">
    <source>
        <dbReference type="EMBL" id="AQS84020.1"/>
    </source>
</evidence>
<keyword evidence="7" id="KW-1185">Reference proteome</keyword>
<evidence type="ECO:0000313" key="7">
    <source>
        <dbReference type="Proteomes" id="UP000188937"/>
    </source>
</evidence>
<evidence type="ECO:0000256" key="2">
    <source>
        <dbReference type="ARBA" id="ARBA00022729"/>
    </source>
</evidence>
<dbReference type="GO" id="GO:0006680">
    <property type="term" value="P:glucosylceramide catabolic process"/>
    <property type="evidence" value="ECO:0007669"/>
    <property type="project" value="TreeGrafter"/>
</dbReference>
<dbReference type="STRING" id="435.A0U92_03685"/>
<dbReference type="InterPro" id="IPR013783">
    <property type="entry name" value="Ig-like_fold"/>
</dbReference>
<evidence type="ECO:0000256" key="3">
    <source>
        <dbReference type="ARBA" id="ARBA00022801"/>
    </source>
</evidence>
<accession>A0A1U9KDZ5</accession>
<dbReference type="Gene3D" id="3.20.20.80">
    <property type="entry name" value="Glycosidases"/>
    <property type="match status" value="1"/>
</dbReference>
<evidence type="ECO:0000256" key="4">
    <source>
        <dbReference type="RuleBase" id="RU361188"/>
    </source>
</evidence>
<dbReference type="RefSeq" id="WP_077812055.1">
    <property type="nucleotide sequence ID" value="NZ_CP014692.1"/>
</dbReference>
<dbReference type="SUPFAM" id="SSF49265">
    <property type="entry name" value="Fibronectin type III"/>
    <property type="match status" value="1"/>
</dbReference>
<dbReference type="PANTHER" id="PTHR11069:SF23">
    <property type="entry name" value="LYSOSOMAL ACID GLUCOSYLCERAMIDASE"/>
    <property type="match status" value="1"/>
</dbReference>
<evidence type="ECO:0000256" key="1">
    <source>
        <dbReference type="ARBA" id="ARBA00005382"/>
    </source>
</evidence>
<organism evidence="6 7">
    <name type="scientific">Acetobacter aceti</name>
    <dbReference type="NCBI Taxonomy" id="435"/>
    <lineage>
        <taxon>Bacteria</taxon>
        <taxon>Pseudomonadati</taxon>
        <taxon>Pseudomonadota</taxon>
        <taxon>Alphaproteobacteria</taxon>
        <taxon>Acetobacterales</taxon>
        <taxon>Acetobacteraceae</taxon>
        <taxon>Acetobacter</taxon>
        <taxon>Acetobacter subgen. Acetobacter</taxon>
    </lineage>
</organism>
<dbReference type="OrthoDB" id="9806701at2"/>
<dbReference type="InterPro" id="IPR033453">
    <property type="entry name" value="Glyco_hydro_30_TIM-barrel"/>
</dbReference>
<dbReference type="InterPro" id="IPR017853">
    <property type="entry name" value="GH"/>
</dbReference>
<dbReference type="SUPFAM" id="SSF51445">
    <property type="entry name" value="(Trans)glycosidases"/>
    <property type="match status" value="1"/>
</dbReference>
<evidence type="ECO:0000259" key="5">
    <source>
        <dbReference type="PROSITE" id="PS50853"/>
    </source>
</evidence>
<keyword evidence="4" id="KW-0326">Glycosidase</keyword>
<comment type="similarity">
    <text evidence="1 4">Belongs to the glycosyl hydrolase 30 family.</text>
</comment>
<dbReference type="InterPro" id="IPR003961">
    <property type="entry name" value="FN3_dom"/>
</dbReference>
<dbReference type="GO" id="GO:0004348">
    <property type="term" value="F:glucosylceramidase activity"/>
    <property type="evidence" value="ECO:0007669"/>
    <property type="project" value="InterPro"/>
</dbReference>
<feature type="domain" description="Fibronectin type-III" evidence="5">
    <location>
        <begin position="802"/>
        <end position="894"/>
    </location>
</feature>
<dbReference type="Gene3D" id="2.60.40.1180">
    <property type="entry name" value="Golgi alpha-mannosidase II"/>
    <property type="match status" value="1"/>
</dbReference>
<dbReference type="InterPro" id="IPR001139">
    <property type="entry name" value="Glyco_hydro_30"/>
</dbReference>
<dbReference type="EMBL" id="CP014692">
    <property type="protein sequence ID" value="AQS84020.1"/>
    <property type="molecule type" value="Genomic_DNA"/>
</dbReference>
<name>A0A1U9KDZ5_ACEAC</name>
<proteinExistence type="inferred from homology"/>
<gene>
    <name evidence="6" type="ORF">A0U92_03685</name>
</gene>
<reference evidence="6 7" key="1">
    <citation type="submission" date="2016-03" db="EMBL/GenBank/DDBJ databases">
        <title>Acetic acid bacteria sequencing.</title>
        <authorList>
            <person name="Brandt J."/>
            <person name="Jakob F."/>
            <person name="Vogel R.F."/>
        </authorList>
    </citation>
    <scope>NUCLEOTIDE SEQUENCE [LARGE SCALE GENOMIC DNA]</scope>
    <source>
        <strain evidence="6 7">TMW2.1153</strain>
    </source>
</reference>
<dbReference type="AlphaFoldDB" id="A0A1U9KDZ5"/>
<dbReference type="Pfam" id="PF02055">
    <property type="entry name" value="Glyco_hydro_30"/>
    <property type="match status" value="1"/>
</dbReference>
<sequence length="1125" mass="114210">MSGTTTSGSTVMSGGILVNITPVTGGGELEANGSAALVDASGHTVAVGGQDYRVGDVLDALVDGAFVSGSSGTDISGQPVLFNGATTTVSKALAAAAESGGSDVTPTVLAAGNSFQPRSIISTALNSSNYQTALLRQSPPASGDVSAATATHIVTIDPSTLKQNFYGPGGALTGGAAYAIMNYMTRDQRHQFFTMLKNDGFRSIRIAIGGNDFDYRPYWTPWDSGVFDVSSDFQDVIPCLLEWLAVDPSLRCMATPWSPPASLKDSGVLKGGSFISSAANYQTYAAMLCQWCVFYASLGIPVYYVGIGNEPQQKTAEYPKCGMSTADTAGIGAALEALLAKATFANGITPKVTSSDTSWGSARTWLPGDLATGAFGAMAFHWYNGNPGNISSYTTQYPNVDVLCSEAMLMSGSPGLQTQITQLIGDYCTWMMSLGAKAIMMWNIILDQTNSPANGNTGVNDGGNWSGWYGASLHVNNTTGVVTPSADYYVMAHLGRMSGPNRKICGFTAFGQGKGATDLVVQATYDTVTGERGVFLWNPTSLDMRVIIKDAVTGNGYPVIVQANSIRTELYSGADIVSASSNFLAAALSDLPAALAAPGLTLTAGDSQLAVGITPASGTTPQAYAVYWGYSATALQRAAIVTANGTNVVNFTLNTASCGRSDTNGIVNGTPVYVTVSAINAQNVEGAQSASQSATPVAGGTTTNPTKYSVGLSSSSVVSGGTTTVTFTLDAAATSAVTITPSDKSAGGTWDNGTLTIAVGSTSTSTTYTAGSTAGTVTLTGTNTSSLTAGTATLTVSAQATAPGAPTLTLKAGDSQIAATVAAPASNGGSAITGYPIVVNDATTPVTTLTAPGTYTITGLTNGTSATVKAGATNSVGTTYSADQSATPVAAPAATSLLQTYMTSGVSAPSVASKIDLSSGLVEMMLHANLSTISPSGNVTLIGCTDAYKVTAMQTASKSLCALVLGTGTTGPLGLVVSDGSKTNYTWPASGFGCTDLGIAAGADFYLLSAINTSSAAVTDKFGNSVPAKSWTAYTSTDGVTWTQKATTAITTGLISAASISAPYCVGIGNGITNPNKYYQAAMYCGTTEVFNVDFTDQTVGAATVTDAESNVWTMNTGSTIVAAS</sequence>
<dbReference type="InterPro" id="IPR013780">
    <property type="entry name" value="Glyco_hydro_b"/>
</dbReference>